<dbReference type="InterPro" id="IPR000515">
    <property type="entry name" value="MetI-like"/>
</dbReference>
<comment type="subcellular location">
    <subcellularLocation>
        <location evidence="1 7">Cell membrane</location>
        <topology evidence="1 7">Multi-pass membrane protein</topology>
    </subcellularLocation>
</comment>
<reference evidence="9" key="1">
    <citation type="journal article" date="2020" name="mSystems">
        <title>Genome- and Community-Level Interaction Insights into Carbon Utilization and Element Cycling Functions of Hydrothermarchaeota in Hydrothermal Sediment.</title>
        <authorList>
            <person name="Zhou Z."/>
            <person name="Liu Y."/>
            <person name="Xu W."/>
            <person name="Pan J."/>
            <person name="Luo Z.H."/>
            <person name="Li M."/>
        </authorList>
    </citation>
    <scope>NUCLEOTIDE SEQUENCE [LARGE SCALE GENOMIC DNA]</scope>
    <source>
        <strain evidence="9">HyVt-93</strain>
    </source>
</reference>
<feature type="transmembrane region" description="Helical" evidence="7">
    <location>
        <begin position="113"/>
        <end position="136"/>
    </location>
</feature>
<dbReference type="GO" id="GO:0005886">
    <property type="term" value="C:plasma membrane"/>
    <property type="evidence" value="ECO:0007669"/>
    <property type="project" value="UniProtKB-SubCell"/>
</dbReference>
<dbReference type="PROSITE" id="PS50928">
    <property type="entry name" value="ABC_TM1"/>
    <property type="match status" value="1"/>
</dbReference>
<evidence type="ECO:0000256" key="4">
    <source>
        <dbReference type="ARBA" id="ARBA00022692"/>
    </source>
</evidence>
<dbReference type="AlphaFoldDB" id="A0A7C5P7Z4"/>
<protein>
    <submittedName>
        <fullName evidence="9">ABC transporter permease subunit</fullName>
    </submittedName>
</protein>
<feature type="transmembrane region" description="Helical" evidence="7">
    <location>
        <begin position="12"/>
        <end position="30"/>
    </location>
</feature>
<evidence type="ECO:0000256" key="6">
    <source>
        <dbReference type="ARBA" id="ARBA00023136"/>
    </source>
</evidence>
<evidence type="ECO:0000256" key="2">
    <source>
        <dbReference type="ARBA" id="ARBA00022448"/>
    </source>
</evidence>
<feature type="transmembrane region" description="Helical" evidence="7">
    <location>
        <begin position="202"/>
        <end position="222"/>
    </location>
</feature>
<sequence>MVKLLGRVVQNIALLIVVLLVTGIAIQVATEKVGDPEKISYCVKSGELNPDEEGLVNMVRGVKCYLKFSLGVFKDEEKILISRTYEGKTYQFYILSPRGLFTTWLKITPEKSIAMTISLLLLSMAIIFPLGLYWGLRAGHRGEISDRILLLLAPVFSGVPGWFWGLMFLWILWWRFDMGAVSYMNYIQRAEAHGSAGLIDHFIALLIPVLALTFANIVIYAFSVRNLVKQEAHEEYFLVDSLKGLPDRRIRRKLLRTVLPSFLTFTSYNFLNLMINGMAIEKLFDVPGLGYTLSYFLGRYFVETDEGTWAPKLQFFPEGIFFVALVMAVLYFLNSTIMEALYLRLDPRREAYEEA</sequence>
<evidence type="ECO:0000259" key="8">
    <source>
        <dbReference type="PROSITE" id="PS50928"/>
    </source>
</evidence>
<evidence type="ECO:0000256" key="3">
    <source>
        <dbReference type="ARBA" id="ARBA00022475"/>
    </source>
</evidence>
<dbReference type="CDD" id="cd06261">
    <property type="entry name" value="TM_PBP2"/>
    <property type="match status" value="1"/>
</dbReference>
<evidence type="ECO:0000313" key="9">
    <source>
        <dbReference type="EMBL" id="HHI00030.1"/>
    </source>
</evidence>
<dbReference type="EMBL" id="DRTU01000043">
    <property type="protein sequence ID" value="HHI00030.1"/>
    <property type="molecule type" value="Genomic_DNA"/>
</dbReference>
<dbReference type="PANTHER" id="PTHR30465">
    <property type="entry name" value="INNER MEMBRANE ABC TRANSPORTER"/>
    <property type="match status" value="1"/>
</dbReference>
<name>A0A7C5P7Z4_THELI</name>
<dbReference type="SUPFAM" id="SSF161098">
    <property type="entry name" value="MetI-like"/>
    <property type="match status" value="1"/>
</dbReference>
<evidence type="ECO:0000256" key="7">
    <source>
        <dbReference type="RuleBase" id="RU363032"/>
    </source>
</evidence>
<comment type="similarity">
    <text evidence="7">Belongs to the binding-protein-dependent transport system permease family.</text>
</comment>
<feature type="transmembrane region" description="Helical" evidence="7">
    <location>
        <begin position="319"/>
        <end position="343"/>
    </location>
</feature>
<evidence type="ECO:0000256" key="1">
    <source>
        <dbReference type="ARBA" id="ARBA00004651"/>
    </source>
</evidence>
<evidence type="ECO:0000256" key="5">
    <source>
        <dbReference type="ARBA" id="ARBA00022989"/>
    </source>
</evidence>
<dbReference type="Proteomes" id="UP000886217">
    <property type="component" value="Unassembled WGS sequence"/>
</dbReference>
<organism evidence="9">
    <name type="scientific">Thermococcus litoralis</name>
    <dbReference type="NCBI Taxonomy" id="2265"/>
    <lineage>
        <taxon>Archaea</taxon>
        <taxon>Methanobacteriati</taxon>
        <taxon>Methanobacteriota</taxon>
        <taxon>Thermococci</taxon>
        <taxon>Thermococcales</taxon>
        <taxon>Thermococcaceae</taxon>
        <taxon>Thermococcus</taxon>
    </lineage>
</organism>
<keyword evidence="3" id="KW-1003">Cell membrane</keyword>
<keyword evidence="4 7" id="KW-0812">Transmembrane</keyword>
<feature type="domain" description="ABC transmembrane type-1" evidence="8">
    <location>
        <begin position="113"/>
        <end position="342"/>
    </location>
</feature>
<accession>A0A7C5P7Z4</accession>
<keyword evidence="6 7" id="KW-0472">Membrane</keyword>
<feature type="transmembrane region" description="Helical" evidence="7">
    <location>
        <begin position="148"/>
        <end position="173"/>
    </location>
</feature>
<dbReference type="GO" id="GO:0055085">
    <property type="term" value="P:transmembrane transport"/>
    <property type="evidence" value="ECO:0007669"/>
    <property type="project" value="InterPro"/>
</dbReference>
<keyword evidence="2 7" id="KW-0813">Transport</keyword>
<dbReference type="PANTHER" id="PTHR30465:SF0">
    <property type="entry name" value="OLIGOPEPTIDE TRANSPORT SYSTEM PERMEASE PROTEIN APPB"/>
    <property type="match status" value="1"/>
</dbReference>
<proteinExistence type="inferred from homology"/>
<dbReference type="Pfam" id="PF00528">
    <property type="entry name" value="BPD_transp_1"/>
    <property type="match status" value="1"/>
</dbReference>
<dbReference type="InterPro" id="IPR035906">
    <property type="entry name" value="MetI-like_sf"/>
</dbReference>
<dbReference type="Gene3D" id="1.10.3720.10">
    <property type="entry name" value="MetI-like"/>
    <property type="match status" value="1"/>
</dbReference>
<comment type="caution">
    <text evidence="9">The sequence shown here is derived from an EMBL/GenBank/DDBJ whole genome shotgun (WGS) entry which is preliminary data.</text>
</comment>
<feature type="transmembrane region" description="Helical" evidence="7">
    <location>
        <begin position="258"/>
        <end position="280"/>
    </location>
</feature>
<keyword evidence="5 7" id="KW-1133">Transmembrane helix</keyword>
<gene>
    <name evidence="9" type="ORF">ENL40_00905</name>
</gene>